<sequence length="85" mass="8992">MAAANALSPSAFSNRGSRAAKQLTPWKKSRACQASNGCVEMASFALGTAGARDSVLGQESPVLTFTQPEVRALFRRIKAGDLDLH</sequence>
<comment type="caution">
    <text evidence="3">The sequence shown here is derived from an EMBL/GenBank/DDBJ whole genome shotgun (WGS) entry which is preliminary data.</text>
</comment>
<feature type="domain" description="DUF397" evidence="2">
    <location>
        <begin position="25"/>
        <end position="78"/>
    </location>
</feature>
<evidence type="ECO:0000313" key="3">
    <source>
        <dbReference type="EMBL" id="KAB2351784.1"/>
    </source>
</evidence>
<dbReference type="OrthoDB" id="3481131at2"/>
<name>A0A6H9YU32_9ACTN</name>
<reference evidence="3 4" key="1">
    <citation type="submission" date="2019-09" db="EMBL/GenBank/DDBJ databases">
        <title>Actinomadura physcomitrii sp. nov., a novel actinomycete isolated from moss [Physcomitrium sphaericum (Ludw) Fuernr].</title>
        <authorList>
            <person name="Zhuang X."/>
            <person name="Liu C."/>
        </authorList>
    </citation>
    <scope>NUCLEOTIDE SEQUENCE [LARGE SCALE GENOMIC DNA]</scope>
    <source>
        <strain evidence="3 4">HMC1</strain>
    </source>
</reference>
<feature type="compositionally biased region" description="Polar residues" evidence="1">
    <location>
        <begin position="7"/>
        <end position="16"/>
    </location>
</feature>
<keyword evidence="4" id="KW-1185">Reference proteome</keyword>
<dbReference type="AlphaFoldDB" id="A0A6H9YU32"/>
<evidence type="ECO:0000256" key="1">
    <source>
        <dbReference type="SAM" id="MobiDB-lite"/>
    </source>
</evidence>
<accession>A0A6H9YU32</accession>
<dbReference type="EMBL" id="WBMT01000002">
    <property type="protein sequence ID" value="KAB2351784.1"/>
    <property type="molecule type" value="Genomic_DNA"/>
</dbReference>
<protein>
    <submittedName>
        <fullName evidence="3">DUF397 domain-containing protein</fullName>
    </submittedName>
</protein>
<evidence type="ECO:0000259" key="2">
    <source>
        <dbReference type="Pfam" id="PF04149"/>
    </source>
</evidence>
<dbReference type="Pfam" id="PF04149">
    <property type="entry name" value="DUF397"/>
    <property type="match status" value="1"/>
</dbReference>
<organism evidence="3 4">
    <name type="scientific">Actinomadura rudentiformis</name>
    <dbReference type="NCBI Taxonomy" id="359158"/>
    <lineage>
        <taxon>Bacteria</taxon>
        <taxon>Bacillati</taxon>
        <taxon>Actinomycetota</taxon>
        <taxon>Actinomycetes</taxon>
        <taxon>Streptosporangiales</taxon>
        <taxon>Thermomonosporaceae</taxon>
        <taxon>Actinomadura</taxon>
    </lineage>
</organism>
<evidence type="ECO:0000313" key="4">
    <source>
        <dbReference type="Proteomes" id="UP000468735"/>
    </source>
</evidence>
<dbReference type="Proteomes" id="UP000468735">
    <property type="component" value="Unassembled WGS sequence"/>
</dbReference>
<gene>
    <name evidence="3" type="ORF">F8566_06125</name>
</gene>
<dbReference type="RefSeq" id="WP_151558870.1">
    <property type="nucleotide sequence ID" value="NZ_WBMT01000002.1"/>
</dbReference>
<proteinExistence type="predicted"/>
<dbReference type="InterPro" id="IPR007278">
    <property type="entry name" value="DUF397"/>
</dbReference>
<feature type="region of interest" description="Disordered" evidence="1">
    <location>
        <begin position="1"/>
        <end position="25"/>
    </location>
</feature>